<dbReference type="GO" id="GO:0000724">
    <property type="term" value="P:double-strand break repair via homologous recombination"/>
    <property type="evidence" value="ECO:0007669"/>
    <property type="project" value="TreeGrafter"/>
</dbReference>
<dbReference type="PANTHER" id="PTHR46358:SF1">
    <property type="entry name" value="TONSOKU-LIKE PROTEIN"/>
    <property type="match status" value="1"/>
</dbReference>
<reference evidence="4" key="1">
    <citation type="journal article" date="2023" name="Insect Mol. Biol.">
        <title>Genome sequencing provides insights into the evolution of gene families encoding plant cell wall-degrading enzymes in longhorned beetles.</title>
        <authorList>
            <person name="Shin N.R."/>
            <person name="Okamura Y."/>
            <person name="Kirsch R."/>
            <person name="Pauchet Y."/>
        </authorList>
    </citation>
    <scope>NUCLEOTIDE SEQUENCE</scope>
    <source>
        <strain evidence="4">RBIC_L_NR</strain>
    </source>
</reference>
<dbReference type="EMBL" id="JANEYF010002186">
    <property type="protein sequence ID" value="KAJ8950160.1"/>
    <property type="molecule type" value="Genomic_DNA"/>
</dbReference>
<dbReference type="PANTHER" id="PTHR46358">
    <property type="entry name" value="TONSOKU-LIKE PROTEIN"/>
    <property type="match status" value="1"/>
</dbReference>
<evidence type="ECO:0000256" key="2">
    <source>
        <dbReference type="ARBA" id="ARBA00022737"/>
    </source>
</evidence>
<keyword evidence="3" id="KW-0539">Nucleus</keyword>
<evidence type="ECO:0000313" key="5">
    <source>
        <dbReference type="Proteomes" id="UP001162156"/>
    </source>
</evidence>
<dbReference type="SMART" id="SM00368">
    <property type="entry name" value="LRR_RI"/>
    <property type="match status" value="2"/>
</dbReference>
<proteinExistence type="predicted"/>
<protein>
    <recommendedName>
        <fullName evidence="6">Toll-like receptor 3</fullName>
    </recommendedName>
</protein>
<name>A0AAV8YGG6_9CUCU</name>
<dbReference type="AlphaFoldDB" id="A0AAV8YGG6"/>
<keyword evidence="5" id="KW-1185">Reference proteome</keyword>
<organism evidence="4 5">
    <name type="scientific">Rhamnusium bicolor</name>
    <dbReference type="NCBI Taxonomy" id="1586634"/>
    <lineage>
        <taxon>Eukaryota</taxon>
        <taxon>Metazoa</taxon>
        <taxon>Ecdysozoa</taxon>
        <taxon>Arthropoda</taxon>
        <taxon>Hexapoda</taxon>
        <taxon>Insecta</taxon>
        <taxon>Pterygota</taxon>
        <taxon>Neoptera</taxon>
        <taxon>Endopterygota</taxon>
        <taxon>Coleoptera</taxon>
        <taxon>Polyphaga</taxon>
        <taxon>Cucujiformia</taxon>
        <taxon>Chrysomeloidea</taxon>
        <taxon>Cerambycidae</taxon>
        <taxon>Lepturinae</taxon>
        <taxon>Rhagiini</taxon>
        <taxon>Rhamnusium</taxon>
    </lineage>
</organism>
<evidence type="ECO:0000256" key="1">
    <source>
        <dbReference type="ARBA" id="ARBA00004123"/>
    </source>
</evidence>
<accession>A0AAV8YGG6</accession>
<sequence length="241" mass="26742">MLDVDSLICTLLEELSINLSLANNGFFGKSLAPVCKALNYQTSLLELDLSGNFVDTDCIIKLCSSLPTLTNLCVLNLRSTGLVSSHLAELVKVFTSISTPVLQKLSSLDLSDNFLRDKSLLHLSQITRHLKLTNINLSNVRFTGNIFKEMGNDNIQLNLSEIHSLDLSDNELGTDDINKFISWTSPGKLCFLNVSRNDSGNQGILGTLIDVIRDNESDLELKSLDLSRCNVQESELYEFLR</sequence>
<evidence type="ECO:0000313" key="4">
    <source>
        <dbReference type="EMBL" id="KAJ8950160.1"/>
    </source>
</evidence>
<dbReference type="GO" id="GO:0043596">
    <property type="term" value="C:nuclear replication fork"/>
    <property type="evidence" value="ECO:0007669"/>
    <property type="project" value="TreeGrafter"/>
</dbReference>
<gene>
    <name evidence="4" type="ORF">NQ314_008013</name>
</gene>
<dbReference type="Proteomes" id="UP001162156">
    <property type="component" value="Unassembled WGS sequence"/>
</dbReference>
<comment type="caution">
    <text evidence="4">The sequence shown here is derived from an EMBL/GenBank/DDBJ whole genome shotgun (WGS) entry which is preliminary data.</text>
</comment>
<keyword evidence="2" id="KW-0677">Repeat</keyword>
<dbReference type="InterPro" id="IPR052311">
    <property type="entry name" value="MMS22L-TONSL_complex_comp"/>
</dbReference>
<dbReference type="InterPro" id="IPR032675">
    <property type="entry name" value="LRR_dom_sf"/>
</dbReference>
<comment type="subcellular location">
    <subcellularLocation>
        <location evidence="1">Nucleus</location>
    </subcellularLocation>
</comment>
<dbReference type="GO" id="GO:0031297">
    <property type="term" value="P:replication fork processing"/>
    <property type="evidence" value="ECO:0007669"/>
    <property type="project" value="TreeGrafter"/>
</dbReference>
<dbReference type="Gene3D" id="3.80.10.10">
    <property type="entry name" value="Ribonuclease Inhibitor"/>
    <property type="match status" value="2"/>
</dbReference>
<dbReference type="SUPFAM" id="SSF52047">
    <property type="entry name" value="RNI-like"/>
    <property type="match status" value="1"/>
</dbReference>
<evidence type="ECO:0008006" key="6">
    <source>
        <dbReference type="Google" id="ProtNLM"/>
    </source>
</evidence>
<evidence type="ECO:0000256" key="3">
    <source>
        <dbReference type="ARBA" id="ARBA00023242"/>
    </source>
</evidence>